<evidence type="ECO:0000313" key="2">
    <source>
        <dbReference type="Proteomes" id="UP000536262"/>
    </source>
</evidence>
<accession>A0A7X0FAW9</accession>
<dbReference type="EMBL" id="JACHOU010000011">
    <property type="protein sequence ID" value="MBB6356044.1"/>
    <property type="molecule type" value="Genomic_DNA"/>
</dbReference>
<name>A0A7X0FAW9_9HYPH</name>
<keyword evidence="2" id="KW-1185">Reference proteome</keyword>
<gene>
    <name evidence="1" type="ORF">GGR00_003849</name>
</gene>
<organism evidence="1 2">
    <name type="scientific">Aminobacter aganoensis</name>
    <dbReference type="NCBI Taxonomy" id="83264"/>
    <lineage>
        <taxon>Bacteria</taxon>
        <taxon>Pseudomonadati</taxon>
        <taxon>Pseudomonadota</taxon>
        <taxon>Alphaproteobacteria</taxon>
        <taxon>Hyphomicrobiales</taxon>
        <taxon>Phyllobacteriaceae</taxon>
        <taxon>Aminobacter</taxon>
    </lineage>
</organism>
<dbReference type="Proteomes" id="UP000536262">
    <property type="component" value="Unassembled WGS sequence"/>
</dbReference>
<dbReference type="AlphaFoldDB" id="A0A7X0FAW9"/>
<dbReference type="RefSeq" id="WP_055974744.1">
    <property type="nucleotide sequence ID" value="NZ_BAABEG010000001.1"/>
</dbReference>
<comment type="caution">
    <text evidence="1">The sequence shown here is derived from an EMBL/GenBank/DDBJ whole genome shotgun (WGS) entry which is preliminary data.</text>
</comment>
<proteinExistence type="predicted"/>
<protein>
    <submittedName>
        <fullName evidence="1">RNA polymerase sigma-70 factor (ECF subfamily)</fullName>
    </submittedName>
</protein>
<evidence type="ECO:0000313" key="1">
    <source>
        <dbReference type="EMBL" id="MBB6356044.1"/>
    </source>
</evidence>
<sequence length="209" mass="23146">MLPRPYAELLRKARRATRRADEAEDLLQTILVAAVEAGRTDLSKIENRRWLEGALRRRAAFDARSAVRRRQREAPFAAGSCEPAHAETVPVRFVATLPPSLRTTTLLALTGHTRQEIAWLQRLADPALRQRIAEIRRRWTAFGGDPVAEIPGLAGALAFGSIRRSLLAMARQPGALLASHDPDGHLFVIGTSQNPAARQLNRRATEITE</sequence>
<reference evidence="1 2" key="1">
    <citation type="submission" date="2020-08" db="EMBL/GenBank/DDBJ databases">
        <title>Genomic Encyclopedia of Type Strains, Phase IV (KMG-IV): sequencing the most valuable type-strain genomes for metagenomic binning, comparative biology and taxonomic classification.</title>
        <authorList>
            <person name="Goeker M."/>
        </authorList>
    </citation>
    <scope>NUCLEOTIDE SEQUENCE [LARGE SCALE GENOMIC DNA]</scope>
    <source>
        <strain evidence="1 2">DSM 7051</strain>
    </source>
</reference>